<comment type="caution">
    <text evidence="3">The sequence shown here is derived from an EMBL/GenBank/DDBJ whole genome shotgun (WGS) entry which is preliminary data.</text>
</comment>
<gene>
    <name evidence="3" type="ORF">ACFFK0_23960</name>
</gene>
<keyword evidence="4" id="KW-1185">Reference proteome</keyword>
<evidence type="ECO:0000313" key="4">
    <source>
        <dbReference type="Proteomes" id="UP001589776"/>
    </source>
</evidence>
<evidence type="ECO:0000259" key="2">
    <source>
        <dbReference type="Pfam" id="PF03358"/>
    </source>
</evidence>
<keyword evidence="3" id="KW-0560">Oxidoreductase</keyword>
<organism evidence="3 4">
    <name type="scientific">Paenibacillus chartarius</name>
    <dbReference type="NCBI Taxonomy" id="747481"/>
    <lineage>
        <taxon>Bacteria</taxon>
        <taxon>Bacillati</taxon>
        <taxon>Bacillota</taxon>
        <taxon>Bacilli</taxon>
        <taxon>Bacillales</taxon>
        <taxon>Paenibacillaceae</taxon>
        <taxon>Paenibacillus</taxon>
    </lineage>
</organism>
<protein>
    <submittedName>
        <fullName evidence="3">NADPH-dependent FMN reductase</fullName>
        <ecNumber evidence="3">1.-.-.-</ecNumber>
    </submittedName>
</protein>
<dbReference type="SUPFAM" id="SSF52218">
    <property type="entry name" value="Flavoproteins"/>
    <property type="match status" value="1"/>
</dbReference>
<sequence>MEQRRYIILGISGSLRKRSSNTRLLSFIEQLLPEGTEFRQFDGLAALPHFNPDIDGVEAEVHDKVREWRLNVQEADAVVICTPEYARGVPGSLKNALDWVVSSGEFVSKPTAIISASPHADGGAAALASLKLTLTMMTADLPEHASLAIPYISKIIEQDGSVSEPHMVSLLCKLVRSLLQAVSSK</sequence>
<dbReference type="EMBL" id="JBHLWN010000097">
    <property type="protein sequence ID" value="MFC0215453.1"/>
    <property type="molecule type" value="Genomic_DNA"/>
</dbReference>
<dbReference type="Gene3D" id="3.40.50.360">
    <property type="match status" value="1"/>
</dbReference>
<dbReference type="EC" id="1.-.-.-" evidence="3"/>
<dbReference type="GO" id="GO:0016491">
    <property type="term" value="F:oxidoreductase activity"/>
    <property type="evidence" value="ECO:0007669"/>
    <property type="project" value="UniProtKB-KW"/>
</dbReference>
<comment type="similarity">
    <text evidence="1">Belongs to the azoreductase type 2 family.</text>
</comment>
<accession>A0ABV6DS25</accession>
<dbReference type="PANTHER" id="PTHR30543">
    <property type="entry name" value="CHROMATE REDUCTASE"/>
    <property type="match status" value="1"/>
</dbReference>
<dbReference type="PANTHER" id="PTHR30543:SF21">
    <property type="entry name" value="NAD(P)H-DEPENDENT FMN REDUCTASE LOT6"/>
    <property type="match status" value="1"/>
</dbReference>
<dbReference type="InterPro" id="IPR029039">
    <property type="entry name" value="Flavoprotein-like_sf"/>
</dbReference>
<feature type="domain" description="NADPH-dependent FMN reductase-like" evidence="2">
    <location>
        <begin position="8"/>
        <end position="146"/>
    </location>
</feature>
<name>A0ABV6DS25_9BACL</name>
<dbReference type="Pfam" id="PF03358">
    <property type="entry name" value="FMN_red"/>
    <property type="match status" value="1"/>
</dbReference>
<reference evidence="3 4" key="1">
    <citation type="submission" date="2024-09" db="EMBL/GenBank/DDBJ databases">
        <authorList>
            <person name="Sun Q."/>
            <person name="Mori K."/>
        </authorList>
    </citation>
    <scope>NUCLEOTIDE SEQUENCE [LARGE SCALE GENOMIC DNA]</scope>
    <source>
        <strain evidence="3 4">CCM 7759</strain>
    </source>
</reference>
<dbReference type="InterPro" id="IPR050712">
    <property type="entry name" value="NAD(P)H-dep_reductase"/>
</dbReference>
<proteinExistence type="inferred from homology"/>
<dbReference type="Proteomes" id="UP001589776">
    <property type="component" value="Unassembled WGS sequence"/>
</dbReference>
<evidence type="ECO:0000256" key="1">
    <source>
        <dbReference type="ARBA" id="ARBA00009428"/>
    </source>
</evidence>
<dbReference type="RefSeq" id="WP_377472899.1">
    <property type="nucleotide sequence ID" value="NZ_JBHLWN010000097.1"/>
</dbReference>
<evidence type="ECO:0000313" key="3">
    <source>
        <dbReference type="EMBL" id="MFC0215453.1"/>
    </source>
</evidence>
<dbReference type="InterPro" id="IPR005025">
    <property type="entry name" value="FMN_Rdtase-like_dom"/>
</dbReference>